<protein>
    <submittedName>
        <fullName evidence="1">Uncharacterized protein</fullName>
    </submittedName>
</protein>
<proteinExistence type="predicted"/>
<accession>A0AAD5URU7</accession>
<reference evidence="1" key="1">
    <citation type="submission" date="2022-07" db="EMBL/GenBank/DDBJ databases">
        <title>Genome Sequence of Physisporinus lineatus.</title>
        <authorList>
            <person name="Buettner E."/>
        </authorList>
    </citation>
    <scope>NUCLEOTIDE SEQUENCE</scope>
    <source>
        <strain evidence="1">VT162</strain>
    </source>
</reference>
<dbReference type="Gene3D" id="1.10.220.100">
    <property type="entry name" value="conserved c-terminal region of ge- 1"/>
    <property type="match status" value="1"/>
</dbReference>
<gene>
    <name evidence="1" type="ORF">NLI96_g11487</name>
</gene>
<comment type="caution">
    <text evidence="1">The sequence shown here is derived from an EMBL/GenBank/DDBJ whole genome shotgun (WGS) entry which is preliminary data.</text>
</comment>
<sequence length="147" mass="16232">MRTPPPPPSQPEEWDDTYLAVLGSQDPRQLRELLARSNPDIIMPLNGSGPLSQAVVLTLVHRLSSLIGETPPVDDSFKSSLWWLQRASSTLNTNDPLISPYVSRVLPNVQSMLNTTKQRLAILPGGPLMDTARTISDIQDLLSRKPL</sequence>
<dbReference type="Proteomes" id="UP001212997">
    <property type="component" value="Unassembled WGS sequence"/>
</dbReference>
<name>A0AAD5URU7_9APHY</name>
<evidence type="ECO:0000313" key="2">
    <source>
        <dbReference type="Proteomes" id="UP001212997"/>
    </source>
</evidence>
<dbReference type="EMBL" id="JANAWD010000774">
    <property type="protein sequence ID" value="KAJ3475949.1"/>
    <property type="molecule type" value="Genomic_DNA"/>
</dbReference>
<evidence type="ECO:0000313" key="1">
    <source>
        <dbReference type="EMBL" id="KAJ3475949.1"/>
    </source>
</evidence>
<keyword evidence="2" id="KW-1185">Reference proteome</keyword>
<dbReference type="AlphaFoldDB" id="A0AAD5URU7"/>
<organism evidence="1 2">
    <name type="scientific">Meripilus lineatus</name>
    <dbReference type="NCBI Taxonomy" id="2056292"/>
    <lineage>
        <taxon>Eukaryota</taxon>
        <taxon>Fungi</taxon>
        <taxon>Dikarya</taxon>
        <taxon>Basidiomycota</taxon>
        <taxon>Agaricomycotina</taxon>
        <taxon>Agaricomycetes</taxon>
        <taxon>Polyporales</taxon>
        <taxon>Meripilaceae</taxon>
        <taxon>Meripilus</taxon>
    </lineage>
</organism>
<dbReference type="InterPro" id="IPR044938">
    <property type="entry name" value="EDC4_C_sf"/>
</dbReference>